<evidence type="ECO:0000256" key="3">
    <source>
        <dbReference type="ARBA" id="ARBA00016943"/>
    </source>
</evidence>
<keyword evidence="8 12" id="KW-0067">ATP-binding</keyword>
<comment type="subcellular location">
    <subcellularLocation>
        <location evidence="12">Cytoplasm</location>
    </subcellularLocation>
</comment>
<proteinExistence type="inferred from homology"/>
<evidence type="ECO:0000256" key="6">
    <source>
        <dbReference type="ARBA" id="ARBA00022741"/>
    </source>
</evidence>
<dbReference type="RefSeq" id="WP_307810886.1">
    <property type="nucleotide sequence ID" value="NZ_BAABKQ010000001.1"/>
</dbReference>
<keyword evidence="4 12" id="KW-0808">Transferase</keyword>
<name>A0ABP9CWB3_9ACTN</name>
<dbReference type="InterPro" id="IPR002173">
    <property type="entry name" value="Carboh/pur_kinase_PfkB_CS"/>
</dbReference>
<comment type="activity regulation">
    <text evidence="12">Activated by a monovalent cation that binds near, but not in, the active site. The most likely occupant of the site in vivo is potassium. Ion binding induces a conformational change that may alter substrate affinity.</text>
</comment>
<evidence type="ECO:0000259" key="14">
    <source>
        <dbReference type="Pfam" id="PF00294"/>
    </source>
</evidence>
<evidence type="ECO:0000256" key="7">
    <source>
        <dbReference type="ARBA" id="ARBA00022777"/>
    </source>
</evidence>
<keyword evidence="16" id="KW-1185">Reference proteome</keyword>
<evidence type="ECO:0000256" key="1">
    <source>
        <dbReference type="ARBA" id="ARBA00005380"/>
    </source>
</evidence>
<comment type="subunit">
    <text evidence="12">Homodimer.</text>
</comment>
<evidence type="ECO:0000256" key="8">
    <source>
        <dbReference type="ARBA" id="ARBA00022840"/>
    </source>
</evidence>
<comment type="pathway">
    <text evidence="12">Carbohydrate metabolism; D-ribose degradation; D-ribose 5-phosphate from beta-D-ribopyranose: step 2/2.</text>
</comment>
<feature type="binding site" evidence="12">
    <location>
        <position position="319"/>
    </location>
    <ligand>
        <name>K(+)</name>
        <dbReference type="ChEBI" id="CHEBI:29103"/>
    </ligand>
</feature>
<dbReference type="InterPro" id="IPR011611">
    <property type="entry name" value="PfkB_dom"/>
</dbReference>
<keyword evidence="11 12" id="KW-0119">Carbohydrate metabolism</keyword>
<keyword evidence="12" id="KW-0963">Cytoplasm</keyword>
<dbReference type="EMBL" id="BAABKQ010000001">
    <property type="protein sequence ID" value="GAA4815808.1"/>
    <property type="molecule type" value="Genomic_DNA"/>
</dbReference>
<comment type="cofactor">
    <cofactor evidence="12">
        <name>Mg(2+)</name>
        <dbReference type="ChEBI" id="CHEBI:18420"/>
    </cofactor>
    <text evidence="12">Requires a divalent cation, most likely magnesium in vivo, as an electrophilic catalyst to aid phosphoryl group transfer. It is the chelate of the metal and the nucleotide that is the actual substrate.</text>
</comment>
<feature type="active site" description="Proton acceptor" evidence="12">
    <location>
        <position position="286"/>
    </location>
</feature>
<dbReference type="EC" id="2.7.1.15" evidence="2 12"/>
<accession>A0ABP9CWB3</accession>
<comment type="caution">
    <text evidence="15">The sequence shown here is derived from an EMBL/GenBank/DDBJ whole genome shotgun (WGS) entry which is preliminary data.</text>
</comment>
<evidence type="ECO:0000256" key="2">
    <source>
        <dbReference type="ARBA" id="ARBA00012035"/>
    </source>
</evidence>
<feature type="region of interest" description="Disordered" evidence="13">
    <location>
        <begin position="1"/>
        <end position="22"/>
    </location>
</feature>
<dbReference type="InterPro" id="IPR011877">
    <property type="entry name" value="Ribokinase"/>
</dbReference>
<feature type="binding site" evidence="12">
    <location>
        <begin position="285"/>
        <end position="286"/>
    </location>
    <ligand>
        <name>ATP</name>
        <dbReference type="ChEBI" id="CHEBI:30616"/>
    </ligand>
</feature>
<evidence type="ECO:0000256" key="12">
    <source>
        <dbReference type="HAMAP-Rule" id="MF_01987"/>
    </source>
</evidence>
<dbReference type="PANTHER" id="PTHR10584">
    <property type="entry name" value="SUGAR KINASE"/>
    <property type="match status" value="1"/>
</dbReference>
<organism evidence="15 16">
    <name type="scientific">Tomitella cavernea</name>
    <dbReference type="NCBI Taxonomy" id="1387982"/>
    <lineage>
        <taxon>Bacteria</taxon>
        <taxon>Bacillati</taxon>
        <taxon>Actinomycetota</taxon>
        <taxon>Actinomycetes</taxon>
        <taxon>Mycobacteriales</taxon>
        <taxon>Tomitella</taxon>
    </lineage>
</organism>
<comment type="function">
    <text evidence="12">Catalyzes the phosphorylation of ribose at O-5 in a reaction requiring ATP and magnesium. The resulting D-ribose-5-phosphate can then be used either for sythesis of nucleotides, histidine, and tryptophan, or as a component of the pentose phosphate pathway.</text>
</comment>
<evidence type="ECO:0000256" key="9">
    <source>
        <dbReference type="ARBA" id="ARBA00022842"/>
    </source>
</evidence>
<feature type="binding site" evidence="12">
    <location>
        <position position="177"/>
    </location>
    <ligand>
        <name>substrate</name>
    </ligand>
</feature>
<dbReference type="SUPFAM" id="SSF53613">
    <property type="entry name" value="Ribokinase-like"/>
    <property type="match status" value="1"/>
</dbReference>
<keyword evidence="5 12" id="KW-0479">Metal-binding</keyword>
<sequence length="335" mass="33665">MFDYGRPVNQRRADAEKLPRSVSQEAHRMVEHVHREQAAEIVVVGSANLDTTAHVPRLPAPGETVLGGDTGESVGGKGANQAVAAARLGRSVAMVGRVGDDPAGRRIREALTTQGVQVDQLGSTAGSGSGAALIVVDESGENMIVVAPGANSTLTAAHVRAAQELLARAGAVVCQLEIPEEAVVEAVRLAGGRVILNPSPVRSVPPEVMARVDVLIVNRSELGAIAGAPEPRTVDDAAALAAGVGGPGAVVVTLGADGALLVDGNTRVHVPAVRVPTVVDPTGAGDTFCGALTDALVRGEALDGAVRWAVRAAALAVTGAGAQSAMPTAAQLATA</sequence>
<evidence type="ECO:0000256" key="13">
    <source>
        <dbReference type="SAM" id="MobiDB-lite"/>
    </source>
</evidence>
<comment type="caution">
    <text evidence="12">Lacks conserved residue(s) required for the propagation of feature annotation.</text>
</comment>
<feature type="binding site" evidence="12">
    <location>
        <position position="282"/>
    </location>
    <ligand>
        <name>K(+)</name>
        <dbReference type="ChEBI" id="CHEBI:29103"/>
    </ligand>
</feature>
<dbReference type="PRINTS" id="PR00990">
    <property type="entry name" value="RIBOKINASE"/>
</dbReference>
<dbReference type="InterPro" id="IPR029056">
    <property type="entry name" value="Ribokinase-like"/>
</dbReference>
<dbReference type="Gene3D" id="3.40.1190.20">
    <property type="match status" value="1"/>
</dbReference>
<evidence type="ECO:0000256" key="4">
    <source>
        <dbReference type="ARBA" id="ARBA00022679"/>
    </source>
</evidence>
<dbReference type="CDD" id="cd01174">
    <property type="entry name" value="ribokinase"/>
    <property type="match status" value="1"/>
</dbReference>
<feature type="binding site" evidence="12">
    <location>
        <begin position="253"/>
        <end position="258"/>
    </location>
    <ligand>
        <name>ATP</name>
        <dbReference type="ChEBI" id="CHEBI:30616"/>
    </ligand>
</feature>
<feature type="binding site" evidence="12">
    <location>
        <position position="286"/>
    </location>
    <ligand>
        <name>substrate</name>
    </ligand>
</feature>
<feature type="binding site" evidence="12">
    <location>
        <begin position="48"/>
        <end position="50"/>
    </location>
    <ligand>
        <name>substrate</name>
    </ligand>
</feature>
<evidence type="ECO:0000256" key="5">
    <source>
        <dbReference type="ARBA" id="ARBA00022723"/>
    </source>
</evidence>
<keyword evidence="7 12" id="KW-0418">Kinase</keyword>
<keyword evidence="9 12" id="KW-0460">Magnesium</keyword>
<dbReference type="Pfam" id="PF00294">
    <property type="entry name" value="PfkB"/>
    <property type="match status" value="1"/>
</dbReference>
<protein>
    <recommendedName>
        <fullName evidence="3 12">Ribokinase</fullName>
        <shortName evidence="12">RK</shortName>
        <ecNumber evidence="2 12">2.7.1.15</ecNumber>
    </recommendedName>
</protein>
<comment type="similarity">
    <text evidence="12">Belongs to the carbohydrate kinase PfkB family. Ribokinase subfamily.</text>
</comment>
<evidence type="ECO:0000256" key="10">
    <source>
        <dbReference type="ARBA" id="ARBA00022958"/>
    </source>
</evidence>
<dbReference type="InterPro" id="IPR002139">
    <property type="entry name" value="Ribo/fructo_kinase"/>
</dbReference>
<feature type="binding site" evidence="12">
    <location>
        <position position="280"/>
    </location>
    <ligand>
        <name>K(+)</name>
        <dbReference type="ChEBI" id="CHEBI:29103"/>
    </ligand>
</feature>
<keyword evidence="6 12" id="KW-0547">Nucleotide-binding</keyword>
<keyword evidence="10 12" id="KW-0630">Potassium</keyword>
<evidence type="ECO:0000313" key="15">
    <source>
        <dbReference type="EMBL" id="GAA4815808.1"/>
    </source>
</evidence>
<comment type="catalytic activity">
    <reaction evidence="12">
        <text>D-ribose + ATP = D-ribose 5-phosphate + ADP + H(+)</text>
        <dbReference type="Rhea" id="RHEA:13697"/>
        <dbReference type="ChEBI" id="CHEBI:15378"/>
        <dbReference type="ChEBI" id="CHEBI:30616"/>
        <dbReference type="ChEBI" id="CHEBI:47013"/>
        <dbReference type="ChEBI" id="CHEBI:78346"/>
        <dbReference type="ChEBI" id="CHEBI:456216"/>
        <dbReference type="EC" id="2.7.1.15"/>
    </reaction>
</comment>
<reference evidence="16" key="1">
    <citation type="journal article" date="2019" name="Int. J. Syst. Evol. Microbiol.">
        <title>The Global Catalogue of Microorganisms (GCM) 10K type strain sequencing project: providing services to taxonomists for standard genome sequencing and annotation.</title>
        <authorList>
            <consortium name="The Broad Institute Genomics Platform"/>
            <consortium name="The Broad Institute Genome Sequencing Center for Infectious Disease"/>
            <person name="Wu L."/>
            <person name="Ma J."/>
        </authorList>
    </citation>
    <scope>NUCLEOTIDE SEQUENCE [LARGE SCALE GENOMIC DNA]</scope>
    <source>
        <strain evidence="16">JCM 18542</strain>
    </source>
</reference>
<dbReference type="PROSITE" id="PS00584">
    <property type="entry name" value="PFKB_KINASES_2"/>
    <property type="match status" value="1"/>
</dbReference>
<feature type="binding site" evidence="12">
    <location>
        <position position="218"/>
    </location>
    <ligand>
        <name>ATP</name>
        <dbReference type="ChEBI" id="CHEBI:30616"/>
    </ligand>
</feature>
<feature type="compositionally biased region" description="Basic and acidic residues" evidence="13">
    <location>
        <begin position="11"/>
        <end position="22"/>
    </location>
</feature>
<feature type="binding site" evidence="12">
    <location>
        <position position="316"/>
    </location>
    <ligand>
        <name>K(+)</name>
        <dbReference type="ChEBI" id="CHEBI:29103"/>
    </ligand>
</feature>
<feature type="binding site" evidence="12">
    <location>
        <position position="321"/>
    </location>
    <ligand>
        <name>K(+)</name>
        <dbReference type="ChEBI" id="CHEBI:29103"/>
    </ligand>
</feature>
<feature type="binding site" evidence="12">
    <location>
        <begin position="76"/>
        <end position="80"/>
    </location>
    <ligand>
        <name>substrate</name>
    </ligand>
</feature>
<gene>
    <name evidence="12" type="primary">rbsK</name>
    <name evidence="15" type="ORF">GCM10023353_22150</name>
</gene>
<dbReference type="PANTHER" id="PTHR10584:SF166">
    <property type="entry name" value="RIBOKINASE"/>
    <property type="match status" value="1"/>
</dbReference>
<feature type="domain" description="Carbohydrate kinase PfkB" evidence="14">
    <location>
        <begin position="39"/>
        <end position="328"/>
    </location>
</feature>
<dbReference type="HAMAP" id="MF_01987">
    <property type="entry name" value="Ribokinase"/>
    <property type="match status" value="1"/>
</dbReference>
<evidence type="ECO:0000313" key="16">
    <source>
        <dbReference type="Proteomes" id="UP001500839"/>
    </source>
</evidence>
<comment type="similarity">
    <text evidence="1">Belongs to the carbohydrate kinase pfkB family.</text>
</comment>
<dbReference type="Proteomes" id="UP001500839">
    <property type="component" value="Unassembled WGS sequence"/>
</dbReference>
<evidence type="ECO:0000256" key="11">
    <source>
        <dbReference type="ARBA" id="ARBA00023277"/>
    </source>
</evidence>